<evidence type="ECO:0000256" key="2">
    <source>
        <dbReference type="ARBA" id="ARBA00022723"/>
    </source>
</evidence>
<evidence type="ECO:0000256" key="4">
    <source>
        <dbReference type="ARBA" id="ARBA00023014"/>
    </source>
</evidence>
<feature type="domain" description="Rieske" evidence="5">
    <location>
        <begin position="49"/>
        <end position="140"/>
    </location>
</feature>
<dbReference type="PROSITE" id="PS51257">
    <property type="entry name" value="PROKAR_LIPOPROTEIN"/>
    <property type="match status" value="1"/>
</dbReference>
<evidence type="ECO:0000259" key="5">
    <source>
        <dbReference type="PROSITE" id="PS51296"/>
    </source>
</evidence>
<keyword evidence="3" id="KW-0408">Iron</keyword>
<accession>A0ABR7X7J5</accession>
<gene>
    <name evidence="6" type="ORF">IDJ75_14730</name>
</gene>
<keyword evidence="4" id="KW-0411">Iron-sulfur</keyword>
<protein>
    <submittedName>
        <fullName evidence="6">Rieske 2Fe-2S domain-containing protein</fullName>
    </submittedName>
</protein>
<dbReference type="SUPFAM" id="SSF50022">
    <property type="entry name" value="ISP domain"/>
    <property type="match status" value="1"/>
</dbReference>
<dbReference type="InterPro" id="IPR036922">
    <property type="entry name" value="Rieske_2Fe-2S_sf"/>
</dbReference>
<evidence type="ECO:0000313" key="7">
    <source>
        <dbReference type="Proteomes" id="UP000618754"/>
    </source>
</evidence>
<dbReference type="Proteomes" id="UP000618754">
    <property type="component" value="Unassembled WGS sequence"/>
</dbReference>
<evidence type="ECO:0000256" key="3">
    <source>
        <dbReference type="ARBA" id="ARBA00023004"/>
    </source>
</evidence>
<organism evidence="6 7">
    <name type="scientific">Mucilaginibacter rigui</name>
    <dbReference type="NCBI Taxonomy" id="534635"/>
    <lineage>
        <taxon>Bacteria</taxon>
        <taxon>Pseudomonadati</taxon>
        <taxon>Bacteroidota</taxon>
        <taxon>Sphingobacteriia</taxon>
        <taxon>Sphingobacteriales</taxon>
        <taxon>Sphingobacteriaceae</taxon>
        <taxon>Mucilaginibacter</taxon>
    </lineage>
</organism>
<evidence type="ECO:0000313" key="6">
    <source>
        <dbReference type="EMBL" id="MBD1386539.1"/>
    </source>
</evidence>
<dbReference type="Pfam" id="PF00355">
    <property type="entry name" value="Rieske"/>
    <property type="match status" value="1"/>
</dbReference>
<dbReference type="PROSITE" id="PS51296">
    <property type="entry name" value="RIESKE"/>
    <property type="match status" value="1"/>
</dbReference>
<proteinExistence type="predicted"/>
<evidence type="ECO:0000256" key="1">
    <source>
        <dbReference type="ARBA" id="ARBA00022714"/>
    </source>
</evidence>
<dbReference type="InterPro" id="IPR017941">
    <property type="entry name" value="Rieske_2Fe-2S"/>
</dbReference>
<sequence>MDRKEFFSVIGMSAAALTIMGCLGCSKGSDSANGPSTPAPTSVDFTLDLSASSNSALATNGGYLVSQGILIARTAAGAYIAVQESCTHQSYPLVYQSGSSQFYCNNHGATFTEKGVVTGGPTNRSLVVYNTSLSGVSLRIYS</sequence>
<name>A0ABR7X7J5_9SPHI</name>
<keyword evidence="7" id="KW-1185">Reference proteome</keyword>
<comment type="caution">
    <text evidence="6">The sequence shown here is derived from an EMBL/GenBank/DDBJ whole genome shotgun (WGS) entry which is preliminary data.</text>
</comment>
<keyword evidence="2" id="KW-0479">Metal-binding</keyword>
<reference evidence="6 7" key="1">
    <citation type="submission" date="2020-09" db="EMBL/GenBank/DDBJ databases">
        <title>Novel species of Mucilaginibacter isolated from a glacier on the Tibetan Plateau.</title>
        <authorList>
            <person name="Liu Q."/>
            <person name="Xin Y.-H."/>
        </authorList>
    </citation>
    <scope>NUCLEOTIDE SEQUENCE [LARGE SCALE GENOMIC DNA]</scope>
    <source>
        <strain evidence="6 7">CGMCC 1.13878</strain>
    </source>
</reference>
<dbReference type="Gene3D" id="2.102.10.10">
    <property type="entry name" value="Rieske [2Fe-2S] iron-sulphur domain"/>
    <property type="match status" value="1"/>
</dbReference>
<dbReference type="EMBL" id="JACWMW010000003">
    <property type="protein sequence ID" value="MBD1386539.1"/>
    <property type="molecule type" value="Genomic_DNA"/>
</dbReference>
<keyword evidence="1" id="KW-0001">2Fe-2S</keyword>